<dbReference type="AlphaFoldDB" id="A0A367YH66"/>
<dbReference type="STRING" id="5486.A0A367YH66"/>
<feature type="region of interest" description="Disordered" evidence="1">
    <location>
        <begin position="812"/>
        <end position="832"/>
    </location>
</feature>
<feature type="region of interest" description="Disordered" evidence="1">
    <location>
        <begin position="682"/>
        <end position="754"/>
    </location>
</feature>
<feature type="region of interest" description="Disordered" evidence="1">
    <location>
        <begin position="1"/>
        <end position="20"/>
    </location>
</feature>
<evidence type="ECO:0000313" key="2">
    <source>
        <dbReference type="EMBL" id="RCK64371.1"/>
    </source>
</evidence>
<feature type="compositionally biased region" description="Pro residues" evidence="1">
    <location>
        <begin position="8"/>
        <end position="20"/>
    </location>
</feature>
<gene>
    <name evidence="2" type="primary">ASE1_0</name>
    <name evidence="2" type="ORF">Cantr_00386</name>
</gene>
<proteinExistence type="predicted"/>
<dbReference type="OrthoDB" id="642895at2759"/>
<dbReference type="GO" id="GO:1990023">
    <property type="term" value="C:mitotic spindle midzone"/>
    <property type="evidence" value="ECO:0007669"/>
    <property type="project" value="TreeGrafter"/>
</dbReference>
<protein>
    <submittedName>
        <fullName evidence="2">Anaphase spindle elongation protein</fullName>
    </submittedName>
</protein>
<reference evidence="2 3" key="1">
    <citation type="submission" date="2018-06" db="EMBL/GenBank/DDBJ databases">
        <title>Whole genome sequencing of Candida tropicalis (genome annotated by CSBL at Korea University).</title>
        <authorList>
            <person name="Ahn J."/>
        </authorList>
    </citation>
    <scope>NUCLEOTIDE SEQUENCE [LARGE SCALE GENOMIC DNA]</scope>
    <source>
        <strain evidence="2 3">ATCC 20962</strain>
    </source>
</reference>
<feature type="compositionally biased region" description="Basic and acidic residues" evidence="1">
    <location>
        <begin position="733"/>
        <end position="749"/>
    </location>
</feature>
<evidence type="ECO:0000313" key="3">
    <source>
        <dbReference type="Proteomes" id="UP000253472"/>
    </source>
</evidence>
<dbReference type="Pfam" id="PF03999">
    <property type="entry name" value="MAP65_ASE1"/>
    <property type="match status" value="1"/>
</dbReference>
<dbReference type="GO" id="GO:0005737">
    <property type="term" value="C:cytoplasm"/>
    <property type="evidence" value="ECO:0007669"/>
    <property type="project" value="TreeGrafter"/>
</dbReference>
<sequence>MDLRSSPTPSPAVDPLPPPVATTTIRYPVTMNPLHSTPIKRQTGNSILVLQDVQLLLTSGCHNNDQSSTQVDSEEHHHSHQFDKIASNINETIAELNTIYQEIGYSSNETLAKKQEIFRTIQDSINLFITNLTREKSNIENEVEWLRQQIRIILSMISDTKGDKNLQLINKGLVFDNRQMYEDGYKQQILNQITAMDSNNPLGIEKQEQLNYMLSSIPTLSLLEKRNRLNKIFLKVLTVFVGIFREFNTANLEYAEIKELIGEHDSNGLLSSLPSKSDAEYHRNILDKFEELAKRLNVEKLPNDHRKERFTAFILASPLKNNQTSPVRPAHHESQLPQEDDFIKLRDINYQLVRIIRGLRFTKITNELISSIQVEIENCKNEIDARKSTIVGIIEKCFKYIDTLQIKDEQLLKLQQDDQPGSEAYFDLETLNYILSTPESFGFSDENIEFLIGFQNLLHKTIETRQKEWNQHSTTCRSLWEKLGESKEYITNFLDKNSSLSDLSLLNFKMELNKLYIKRSEFIESFISDTRLEIEKYWDMMYYSPDMRQEFQFFNYTNDTEEGKEQVLHIHEEYLEELKVEFSQKEHIFQSYHELKELLQDQEFLIESSKDSSRLLSKNSCKILLNEEKIRKRINKNLPRLVDSLKKEISEYNNNAIQLDKKTLFINGEDFFEKILIIESTQHKKPNGNRPNPRTAPRGAPRIGVTSPKKQAPQSNTRKSPVKPTNRPSSSRITKELTSKPRWNSRERTFNNPTTIKLTNALNASLAHNSSTLLQSSPLQATRNNSMLGKPPSGIQPLISPLKPSTLVNKKQATPQARTNPNATTTTTTTTTTAAHIPIGKENNSSPFDLSPIKIRPNFFDQDTMNMKSRRVSGITNDTSTLVGDDYLSWRDERIRQLENEI</sequence>
<accession>A0A367YH66</accession>
<dbReference type="Proteomes" id="UP000253472">
    <property type="component" value="Unassembled WGS sequence"/>
</dbReference>
<organism evidence="2 3">
    <name type="scientific">Candida viswanathii</name>
    <dbReference type="NCBI Taxonomy" id="5486"/>
    <lineage>
        <taxon>Eukaryota</taxon>
        <taxon>Fungi</taxon>
        <taxon>Dikarya</taxon>
        <taxon>Ascomycota</taxon>
        <taxon>Saccharomycotina</taxon>
        <taxon>Pichiomycetes</taxon>
        <taxon>Debaryomycetaceae</taxon>
        <taxon>Candida/Lodderomyces clade</taxon>
        <taxon>Candida</taxon>
    </lineage>
</organism>
<dbReference type="InterPro" id="IPR007145">
    <property type="entry name" value="MAP65_Ase1_PRC1"/>
</dbReference>
<feature type="compositionally biased region" description="Polar residues" evidence="1">
    <location>
        <begin position="708"/>
        <end position="719"/>
    </location>
</feature>
<dbReference type="PANTHER" id="PTHR19321:SF41">
    <property type="entry name" value="FASCETTO-RELATED"/>
    <property type="match status" value="1"/>
</dbReference>
<dbReference type="GO" id="GO:0051256">
    <property type="term" value="P:mitotic spindle midzone assembly"/>
    <property type="evidence" value="ECO:0007669"/>
    <property type="project" value="TreeGrafter"/>
</dbReference>
<dbReference type="GO" id="GO:0008017">
    <property type="term" value="F:microtubule binding"/>
    <property type="evidence" value="ECO:0007669"/>
    <property type="project" value="InterPro"/>
</dbReference>
<evidence type="ECO:0000256" key="1">
    <source>
        <dbReference type="SAM" id="MobiDB-lite"/>
    </source>
</evidence>
<keyword evidence="3" id="KW-1185">Reference proteome</keyword>
<dbReference type="PANTHER" id="PTHR19321">
    <property type="entry name" value="PROTEIN REGULATOR OF CYTOKINESIS 1 PRC1-RELATED"/>
    <property type="match status" value="1"/>
</dbReference>
<comment type="caution">
    <text evidence="2">The sequence shown here is derived from an EMBL/GenBank/DDBJ whole genome shotgun (WGS) entry which is preliminary data.</text>
</comment>
<dbReference type="Gene3D" id="1.20.58.1520">
    <property type="match status" value="1"/>
</dbReference>
<name>A0A367YH66_9ASCO</name>
<feature type="compositionally biased region" description="Low complexity" evidence="1">
    <location>
        <begin position="813"/>
        <end position="832"/>
    </location>
</feature>
<dbReference type="EMBL" id="QLNQ01000022">
    <property type="protein sequence ID" value="RCK64371.1"/>
    <property type="molecule type" value="Genomic_DNA"/>
</dbReference>